<feature type="transmembrane region" description="Helical" evidence="1">
    <location>
        <begin position="172"/>
        <end position="189"/>
    </location>
</feature>
<name>A0A4S4FK65_9MICO</name>
<dbReference type="SUPFAM" id="SSF52266">
    <property type="entry name" value="SGNH hydrolase"/>
    <property type="match status" value="1"/>
</dbReference>
<sequence length="720" mass="78448">MSSTTPAPPVAPAAPIAPVTTVAPERAGKHGFRGDIQGLRAFAVVAVILDHLLGWPAGGFVGVDVFFVISGYLITSLLLREHERTGSISFKGFYRNRLRRIAPAATLVLLSTILAARFLFNADRLSSTALDALASFFFVANWRYASVGTDYFQATGPESPLQHFWSLAVEEQFYFIWPWLMLLVFFLVKKRRSRGSIQARTVLTAIMILLIATTFAWGAWETQFRPTVAYFSTITRTWELGVGALLAVSGAMLTGPSARFRAWLGWLGFAGLIASLIVISEASAFPVPWAALPVLATASIIIAGSGDHGPRIWPLVNPVSRYIGDISYSLYLWHFPVIIFFQTLVGGGFIQNMMCLAVFGTLSVYSFHLLEDPIRRSKFLLRKPRLVRAGSRRRRKRRNTEVSVFTLRYRLTALSFAGLVIVALVAGAVHQQTPVTANVPRFVPQAGDQDDPLADQPELASLQNEVASALRATDWPDLDPTLDEVIAGLQTPKEILPCGFITSVESECIFGNAQGPRTIVAVGSSISMTYIETLRTALGDSGWRVIPYGMFGCPFADYSILPESDQGTREGCGQRPDEAVEAINRLQPDLVFISGILTASNAASEVAKVSSPATKFVVLPGPPSDKNVAECYTPISHPADCISEVPDQYADADRGLAKRIGATFIDPQMWYCVGGQCPAFVGSFPVKLDAAHITAAYARRIAPVLREFLVQREVIDAPAA</sequence>
<evidence type="ECO:0000313" key="5">
    <source>
        <dbReference type="EMBL" id="THG32007.1"/>
    </source>
</evidence>
<feature type="transmembrane region" description="Helical" evidence="1">
    <location>
        <begin position="263"/>
        <end position="280"/>
    </location>
</feature>
<dbReference type="EMBL" id="SSSM01000003">
    <property type="protein sequence ID" value="THG32007.1"/>
    <property type="molecule type" value="Genomic_DNA"/>
</dbReference>
<keyword evidence="6" id="KW-1185">Reference proteome</keyword>
<feature type="domain" description="SGNH" evidence="3">
    <location>
        <begin position="506"/>
        <end position="706"/>
    </location>
</feature>
<evidence type="ECO:0000313" key="6">
    <source>
        <dbReference type="Proteomes" id="UP000309133"/>
    </source>
</evidence>
<feature type="domain" description="Acyltransferase 3" evidence="2">
    <location>
        <begin position="35"/>
        <end position="363"/>
    </location>
</feature>
<keyword evidence="1" id="KW-0472">Membrane</keyword>
<proteinExistence type="predicted"/>
<evidence type="ECO:0000313" key="4">
    <source>
        <dbReference type="EMBL" id="THG30770.1"/>
    </source>
</evidence>
<feature type="transmembrane region" description="Helical" evidence="1">
    <location>
        <begin position="57"/>
        <end position="79"/>
    </location>
</feature>
<keyword evidence="4" id="KW-0808">Transferase</keyword>
<dbReference type="Proteomes" id="UP000309133">
    <property type="component" value="Unassembled WGS sequence"/>
</dbReference>
<gene>
    <name evidence="5" type="ORF">E6C64_08170</name>
    <name evidence="4" type="ORF">E6C64_09025</name>
</gene>
<dbReference type="PANTHER" id="PTHR23028">
    <property type="entry name" value="ACETYLTRANSFERASE"/>
    <property type="match status" value="1"/>
</dbReference>
<dbReference type="GO" id="GO:0016020">
    <property type="term" value="C:membrane"/>
    <property type="evidence" value="ECO:0007669"/>
    <property type="project" value="TreeGrafter"/>
</dbReference>
<evidence type="ECO:0000256" key="1">
    <source>
        <dbReference type="SAM" id="Phobius"/>
    </source>
</evidence>
<feature type="transmembrane region" description="Helical" evidence="1">
    <location>
        <begin position="240"/>
        <end position="256"/>
    </location>
</feature>
<dbReference type="GO" id="GO:0016747">
    <property type="term" value="F:acyltransferase activity, transferring groups other than amino-acyl groups"/>
    <property type="evidence" value="ECO:0007669"/>
    <property type="project" value="InterPro"/>
</dbReference>
<dbReference type="InterPro" id="IPR002656">
    <property type="entry name" value="Acyl_transf_3_dom"/>
</dbReference>
<dbReference type="RefSeq" id="WP_136427127.1">
    <property type="nucleotide sequence ID" value="NZ_SSSM01000003.1"/>
</dbReference>
<comment type="caution">
    <text evidence="4">The sequence shown here is derived from an EMBL/GenBank/DDBJ whole genome shotgun (WGS) entry which is preliminary data.</text>
</comment>
<keyword evidence="4" id="KW-0012">Acyltransferase</keyword>
<evidence type="ECO:0000259" key="2">
    <source>
        <dbReference type="Pfam" id="PF01757"/>
    </source>
</evidence>
<reference evidence="4 6" key="1">
    <citation type="submission" date="2019-04" db="EMBL/GenBank/DDBJ databases">
        <authorList>
            <person name="Jiang L."/>
        </authorList>
    </citation>
    <scope>NUCLEOTIDE SEQUENCE [LARGE SCALE GENOMIC DNA]</scope>
    <source>
        <strain evidence="4 6">YIM 131853</strain>
    </source>
</reference>
<dbReference type="PANTHER" id="PTHR23028:SF53">
    <property type="entry name" value="ACYL_TRANSF_3 DOMAIN-CONTAINING PROTEIN"/>
    <property type="match status" value="1"/>
</dbReference>
<dbReference type="EMBL" id="SSSM01000004">
    <property type="protein sequence ID" value="THG30770.1"/>
    <property type="molecule type" value="Genomic_DNA"/>
</dbReference>
<feature type="transmembrane region" description="Helical" evidence="1">
    <location>
        <begin position="402"/>
        <end position="429"/>
    </location>
</feature>
<dbReference type="InterPro" id="IPR043968">
    <property type="entry name" value="SGNH"/>
</dbReference>
<feature type="transmembrane region" description="Helical" evidence="1">
    <location>
        <begin position="286"/>
        <end position="305"/>
    </location>
</feature>
<feature type="transmembrane region" description="Helical" evidence="1">
    <location>
        <begin position="100"/>
        <end position="120"/>
    </location>
</feature>
<accession>A0A4S4FK65</accession>
<dbReference type="AlphaFoldDB" id="A0A4S4FK65"/>
<dbReference type="OrthoDB" id="3404679at2"/>
<feature type="transmembrane region" description="Helical" evidence="1">
    <location>
        <begin position="201"/>
        <end position="220"/>
    </location>
</feature>
<feature type="transmembrane region" description="Helical" evidence="1">
    <location>
        <begin position="350"/>
        <end position="370"/>
    </location>
</feature>
<dbReference type="InterPro" id="IPR050879">
    <property type="entry name" value="Acyltransferase_3"/>
</dbReference>
<dbReference type="GO" id="GO:0009103">
    <property type="term" value="P:lipopolysaccharide biosynthetic process"/>
    <property type="evidence" value="ECO:0007669"/>
    <property type="project" value="TreeGrafter"/>
</dbReference>
<feature type="transmembrane region" description="Helical" evidence="1">
    <location>
        <begin position="326"/>
        <end position="344"/>
    </location>
</feature>
<dbReference type="Pfam" id="PF19040">
    <property type="entry name" value="SGNH"/>
    <property type="match status" value="1"/>
</dbReference>
<keyword evidence="1" id="KW-1133">Transmembrane helix</keyword>
<protein>
    <submittedName>
        <fullName evidence="4">Acyltransferase</fullName>
    </submittedName>
</protein>
<keyword evidence="1" id="KW-0812">Transmembrane</keyword>
<dbReference type="Pfam" id="PF01757">
    <property type="entry name" value="Acyl_transf_3"/>
    <property type="match status" value="1"/>
</dbReference>
<organism evidence="4 6">
    <name type="scientific">Naasia lichenicola</name>
    <dbReference type="NCBI Taxonomy" id="2565933"/>
    <lineage>
        <taxon>Bacteria</taxon>
        <taxon>Bacillati</taxon>
        <taxon>Actinomycetota</taxon>
        <taxon>Actinomycetes</taxon>
        <taxon>Micrococcales</taxon>
        <taxon>Microbacteriaceae</taxon>
        <taxon>Naasia</taxon>
    </lineage>
</organism>
<evidence type="ECO:0000259" key="3">
    <source>
        <dbReference type="Pfam" id="PF19040"/>
    </source>
</evidence>